<name>B0C1D1_ACAM1</name>
<dbReference type="Pfam" id="PF09500">
    <property type="entry name" value="YiiD_C"/>
    <property type="match status" value="1"/>
</dbReference>
<organism evidence="2 3">
    <name type="scientific">Acaryochloris marina (strain MBIC 11017)</name>
    <dbReference type="NCBI Taxonomy" id="329726"/>
    <lineage>
        <taxon>Bacteria</taxon>
        <taxon>Bacillati</taxon>
        <taxon>Cyanobacteriota</taxon>
        <taxon>Cyanophyceae</taxon>
        <taxon>Acaryochloridales</taxon>
        <taxon>Acaryochloridaceae</taxon>
        <taxon>Acaryochloris</taxon>
    </lineage>
</organism>
<dbReference type="KEGG" id="amr:AM1_4694"/>
<dbReference type="SUPFAM" id="SSF54637">
    <property type="entry name" value="Thioesterase/thiol ester dehydrase-isomerase"/>
    <property type="match status" value="1"/>
</dbReference>
<dbReference type="InterPro" id="IPR012660">
    <property type="entry name" value="YiiD_C"/>
</dbReference>
<evidence type="ECO:0000313" key="2">
    <source>
        <dbReference type="EMBL" id="ABW29666.1"/>
    </source>
</evidence>
<accession>B0C1D1</accession>
<dbReference type="AlphaFoldDB" id="B0C1D1"/>
<evidence type="ECO:0000313" key="3">
    <source>
        <dbReference type="Proteomes" id="UP000000268"/>
    </source>
</evidence>
<dbReference type="HOGENOM" id="CLU_112070_0_1_3"/>
<protein>
    <recommendedName>
        <fullName evidence="1">Thioesterase putative domain-containing protein</fullName>
    </recommendedName>
</protein>
<gene>
    <name evidence="2" type="ordered locus">AM1_4694</name>
</gene>
<dbReference type="STRING" id="329726.AM1_4694"/>
<evidence type="ECO:0000259" key="1">
    <source>
        <dbReference type="Pfam" id="PF09500"/>
    </source>
</evidence>
<dbReference type="InterPro" id="IPR029069">
    <property type="entry name" value="HotDog_dom_sf"/>
</dbReference>
<feature type="domain" description="Thioesterase putative" evidence="1">
    <location>
        <begin position="5"/>
        <end position="146"/>
    </location>
</feature>
<keyword evidence="3" id="KW-1185">Reference proteome</keyword>
<dbReference type="NCBIfam" id="TIGR02447">
    <property type="entry name" value="yiiD_Cterm"/>
    <property type="match status" value="1"/>
</dbReference>
<dbReference type="eggNOG" id="COG2050">
    <property type="taxonomic scope" value="Bacteria"/>
</dbReference>
<dbReference type="Gene3D" id="3.10.129.10">
    <property type="entry name" value="Hotdog Thioesterase"/>
    <property type="match status" value="1"/>
</dbReference>
<dbReference type="RefSeq" id="WP_012164965.1">
    <property type="nucleotide sequence ID" value="NC_009925.1"/>
</dbReference>
<dbReference type="Proteomes" id="UP000000268">
    <property type="component" value="Chromosome"/>
</dbReference>
<reference evidence="2 3" key="1">
    <citation type="journal article" date="2008" name="Proc. Natl. Acad. Sci. U.S.A.">
        <title>Niche adaptation and genome expansion in the chlorophyll d-producing cyanobacterium Acaryochloris marina.</title>
        <authorList>
            <person name="Swingley W.D."/>
            <person name="Chen M."/>
            <person name="Cheung P.C."/>
            <person name="Conrad A.L."/>
            <person name="Dejesa L.C."/>
            <person name="Hao J."/>
            <person name="Honchak B.M."/>
            <person name="Karbach L.E."/>
            <person name="Kurdoglu A."/>
            <person name="Lahiri S."/>
            <person name="Mastrian S.D."/>
            <person name="Miyashita H."/>
            <person name="Page L."/>
            <person name="Ramakrishna P."/>
            <person name="Satoh S."/>
            <person name="Sattley W.M."/>
            <person name="Shimada Y."/>
            <person name="Taylor H.L."/>
            <person name="Tomo T."/>
            <person name="Tsuchiya T."/>
            <person name="Wang Z.T."/>
            <person name="Raymond J."/>
            <person name="Mimuro M."/>
            <person name="Blankenship R.E."/>
            <person name="Touchman J.W."/>
        </authorList>
    </citation>
    <scope>NUCLEOTIDE SEQUENCE [LARGE SCALE GENOMIC DNA]</scope>
    <source>
        <strain evidence="3">MBIC 11017</strain>
    </source>
</reference>
<dbReference type="EMBL" id="CP000828">
    <property type="protein sequence ID" value="ABW29666.1"/>
    <property type="molecule type" value="Genomic_DNA"/>
</dbReference>
<dbReference type="OrthoDB" id="572024at2"/>
<sequence>MTSDCTAVEQYLHEHIPISAAMAVTVSAIHPQVILSVPLQPNINHRQTGFGGSISTLAILSAWTFVHIQLQPLPKPYRIVIQDNSVEYLQPVTSDFEARCASPSPETWQRFLKILQRKGKSRIQLAAEVYAVDQLVGTFTGNYVALDIQKA</sequence>
<proteinExistence type="predicted"/>